<reference evidence="2" key="1">
    <citation type="submission" date="2007-06" db="EMBL/GenBank/DDBJ databases">
        <title>Full length cDNA sequences from Sitka Spruce (Picea sitchensis).</title>
        <authorList>
            <person name="Ralph S.G."/>
            <person name="Chun H.E."/>
            <person name="Liao N."/>
            <person name="Ali J."/>
            <person name="Reid K."/>
            <person name="Kolosova N."/>
            <person name="Cooper N."/>
            <person name="Cullis C."/>
            <person name="Jancsik S."/>
            <person name="Moore R."/>
            <person name="Mayo M."/>
            <person name="Wagner S."/>
            <person name="Holt R.A."/>
            <person name="Jones S.J.M."/>
            <person name="Marra M.A."/>
            <person name="Ritland C.E."/>
            <person name="Ritland K."/>
            <person name="Bohlmann J."/>
        </authorList>
    </citation>
    <scope>NUCLEOTIDE SEQUENCE</scope>
    <source>
        <tissue evidence="2">Bark</tissue>
    </source>
</reference>
<dbReference type="PANTHER" id="PTHR42782:SF4">
    <property type="entry name" value="DUF455 DOMAIN-CONTAINING PROTEIN"/>
    <property type="match status" value="1"/>
</dbReference>
<evidence type="ECO:0000313" key="2">
    <source>
        <dbReference type="EMBL" id="ABR18344.1"/>
    </source>
</evidence>
<protein>
    <submittedName>
        <fullName evidence="2">Uncharacterized protein</fullName>
    </submittedName>
</protein>
<evidence type="ECO:0000256" key="1">
    <source>
        <dbReference type="SAM" id="MobiDB-lite"/>
    </source>
</evidence>
<sequence length="419" mass="47328">MVMHAKSLMHLLTSCTSNLRPHRPTSYSSLSFSRHSHTNTKTNASEWQGLPGWRRSRVNENRRWGVKGPEEAAELPLPTAHHKKNYENENENTCSSLAEWGALVLSTADPSHKARLSHYAYKQWCNGKIPIGATKPPEKPARPDKPELVSPKEIPSPKNSFLPHNAHILHNLAHIELNAIDLAWDTVVRFSTVSEVLGSQFFSDFAHVADDESRHFSWCLQRLGELGFRYGDMPAHNLLWRECQRTSGSVIARIAVIPMVQEARGLDAGPRLVQKLVGLGDNRTSNIVKRIAEEEIAHVAVGVSWFLTVCRKMGRMPDKTFTELLEELDVELKGPFNYAARTEAGMPRDWYDTSNLGTERCDNHLDMKNEKERMIAQACCDPHHFPISHEGSKTTNPDLSEVYERLACIVAMEKENSEL</sequence>
<proteinExistence type="evidence at transcript level"/>
<accession>B8LRR4</accession>
<dbReference type="AlphaFoldDB" id="B8LRR4"/>
<dbReference type="Pfam" id="PF04305">
    <property type="entry name" value="DUF455"/>
    <property type="match status" value="1"/>
</dbReference>
<organism evidence="2">
    <name type="scientific">Picea sitchensis</name>
    <name type="common">Sitka spruce</name>
    <name type="synonym">Pinus sitchensis</name>
    <dbReference type="NCBI Taxonomy" id="3332"/>
    <lineage>
        <taxon>Eukaryota</taxon>
        <taxon>Viridiplantae</taxon>
        <taxon>Streptophyta</taxon>
        <taxon>Embryophyta</taxon>
        <taxon>Tracheophyta</taxon>
        <taxon>Spermatophyta</taxon>
        <taxon>Pinopsida</taxon>
        <taxon>Pinidae</taxon>
        <taxon>Conifers I</taxon>
        <taxon>Pinales</taxon>
        <taxon>Pinaceae</taxon>
        <taxon>Picea</taxon>
    </lineage>
</organism>
<name>B8LRR4_PICSI</name>
<dbReference type="PANTHER" id="PTHR42782">
    <property type="entry name" value="SI:CH73-314G15.3"/>
    <property type="match status" value="1"/>
</dbReference>
<feature type="compositionally biased region" description="Basic and acidic residues" evidence="1">
    <location>
        <begin position="136"/>
        <end position="147"/>
    </location>
</feature>
<dbReference type="InterPro" id="IPR009078">
    <property type="entry name" value="Ferritin-like_SF"/>
</dbReference>
<dbReference type="EMBL" id="EF678600">
    <property type="protein sequence ID" value="ABR18344.1"/>
    <property type="molecule type" value="mRNA"/>
</dbReference>
<dbReference type="CDD" id="cd00657">
    <property type="entry name" value="Ferritin_like"/>
    <property type="match status" value="1"/>
</dbReference>
<dbReference type="SUPFAM" id="SSF47240">
    <property type="entry name" value="Ferritin-like"/>
    <property type="match status" value="1"/>
</dbReference>
<feature type="region of interest" description="Disordered" evidence="1">
    <location>
        <begin position="132"/>
        <end position="156"/>
    </location>
</feature>
<dbReference type="InterPro" id="IPR007402">
    <property type="entry name" value="DUF455"/>
</dbReference>